<dbReference type="STRING" id="745820.SAMN04488053_101192"/>
<dbReference type="InterPro" id="IPR050721">
    <property type="entry name" value="Trk_Ktr_HKT_K-transport"/>
</dbReference>
<evidence type="ECO:0000313" key="3">
    <source>
        <dbReference type="EMBL" id="SDN23197.1"/>
    </source>
</evidence>
<dbReference type="Gene3D" id="3.40.50.720">
    <property type="entry name" value="NAD(P)-binding Rossmann-like Domain"/>
    <property type="match status" value="1"/>
</dbReference>
<protein>
    <submittedName>
        <fullName evidence="3">Trk system potassium uptake protein TrkA</fullName>
    </submittedName>
</protein>
<dbReference type="PANTHER" id="PTHR43833">
    <property type="entry name" value="POTASSIUM CHANNEL PROTEIN 2-RELATED-RELATED"/>
    <property type="match status" value="1"/>
</dbReference>
<dbReference type="GO" id="GO:0006813">
    <property type="term" value="P:potassium ion transport"/>
    <property type="evidence" value="ECO:0007669"/>
    <property type="project" value="InterPro"/>
</dbReference>
<dbReference type="Pfam" id="PF02080">
    <property type="entry name" value="TrkA_C"/>
    <property type="match status" value="1"/>
</dbReference>
<sequence>MNEGKEAGVLAHLLNTMKKQFAVIGLGRFGGSIVKELNDQGMEVLAIDRNEEKVNEFASVATHAVMADTTDENTLRSLGIRNFDHVIVAIGDNIQSSILTTLMLVELKVAHITVKAQNDYHEKVLNKLGAHKVVHPERDMGIRIAHNIVSKNVLDYLELSDEYSIVELIAGRRVHNYSLTELDLRAKYGCNIMAIKREENIDVSPAAEEKINSGDILIVIGADSDITRMEQDLFDDDTE</sequence>
<reference evidence="4" key="1">
    <citation type="submission" date="2016-10" db="EMBL/GenBank/DDBJ databases">
        <authorList>
            <person name="Varghese N."/>
            <person name="Submissions S."/>
        </authorList>
    </citation>
    <scope>NUCLEOTIDE SEQUENCE [LARGE SCALE GENOMIC DNA]</scope>
    <source>
        <strain evidence="4">CGMCC 1.10369</strain>
    </source>
</reference>
<accession>A0A1G9ZQ39</accession>
<dbReference type="Pfam" id="PF02254">
    <property type="entry name" value="TrkA_N"/>
    <property type="match status" value="1"/>
</dbReference>
<dbReference type="PANTHER" id="PTHR43833:SF7">
    <property type="entry name" value="KTR SYSTEM POTASSIUM UPTAKE PROTEIN C"/>
    <property type="match status" value="1"/>
</dbReference>
<dbReference type="PROSITE" id="PS51201">
    <property type="entry name" value="RCK_N"/>
    <property type="match status" value="1"/>
</dbReference>
<dbReference type="GO" id="GO:0008324">
    <property type="term" value="F:monoatomic cation transmembrane transporter activity"/>
    <property type="evidence" value="ECO:0007669"/>
    <property type="project" value="InterPro"/>
</dbReference>
<dbReference type="EMBL" id="FNIL01000001">
    <property type="protein sequence ID" value="SDN23197.1"/>
    <property type="molecule type" value="Genomic_DNA"/>
</dbReference>
<gene>
    <name evidence="3" type="ORF">SAMN04488053_101192</name>
</gene>
<dbReference type="InterPro" id="IPR006037">
    <property type="entry name" value="RCK_C"/>
</dbReference>
<dbReference type="InterPro" id="IPR036721">
    <property type="entry name" value="RCK_C_sf"/>
</dbReference>
<keyword evidence="4" id="KW-1185">Reference proteome</keyword>
<dbReference type="InterPro" id="IPR003148">
    <property type="entry name" value="RCK_N"/>
</dbReference>
<evidence type="ECO:0000313" key="4">
    <source>
        <dbReference type="Proteomes" id="UP000198778"/>
    </source>
</evidence>
<evidence type="ECO:0000259" key="1">
    <source>
        <dbReference type="PROSITE" id="PS51201"/>
    </source>
</evidence>
<dbReference type="InterPro" id="IPR036291">
    <property type="entry name" value="NAD(P)-bd_dom_sf"/>
</dbReference>
<dbReference type="SUPFAM" id="SSF51735">
    <property type="entry name" value="NAD(P)-binding Rossmann-fold domains"/>
    <property type="match status" value="1"/>
</dbReference>
<feature type="domain" description="RCK C-terminal" evidence="2">
    <location>
        <begin position="151"/>
        <end position="235"/>
    </location>
</feature>
<feature type="domain" description="RCK N-terminal" evidence="1">
    <location>
        <begin position="18"/>
        <end position="134"/>
    </location>
</feature>
<dbReference type="SUPFAM" id="SSF116726">
    <property type="entry name" value="TrkA C-terminal domain-like"/>
    <property type="match status" value="1"/>
</dbReference>
<dbReference type="PROSITE" id="PS51202">
    <property type="entry name" value="RCK_C"/>
    <property type="match status" value="1"/>
</dbReference>
<organism evidence="3 4">
    <name type="scientific">Alkalicoccus daliensis</name>
    <dbReference type="NCBI Taxonomy" id="745820"/>
    <lineage>
        <taxon>Bacteria</taxon>
        <taxon>Bacillati</taxon>
        <taxon>Bacillota</taxon>
        <taxon>Bacilli</taxon>
        <taxon>Bacillales</taxon>
        <taxon>Bacillaceae</taxon>
        <taxon>Alkalicoccus</taxon>
    </lineage>
</organism>
<dbReference type="Gene3D" id="3.30.70.1450">
    <property type="entry name" value="Regulator of K+ conductance, C-terminal domain"/>
    <property type="match status" value="1"/>
</dbReference>
<proteinExistence type="predicted"/>
<dbReference type="Proteomes" id="UP000198778">
    <property type="component" value="Unassembled WGS sequence"/>
</dbReference>
<dbReference type="AlphaFoldDB" id="A0A1G9ZQ39"/>
<evidence type="ECO:0000259" key="2">
    <source>
        <dbReference type="PROSITE" id="PS51202"/>
    </source>
</evidence>
<name>A0A1G9ZQ39_9BACI</name>